<accession>A0AA40DC16</accession>
<reference evidence="1" key="1">
    <citation type="submission" date="2023-06" db="EMBL/GenBank/DDBJ databases">
        <title>Genome-scale phylogeny and comparative genomics of the fungal order Sordariales.</title>
        <authorList>
            <consortium name="Lawrence Berkeley National Laboratory"/>
            <person name="Hensen N."/>
            <person name="Bonometti L."/>
            <person name="Westerberg I."/>
            <person name="Brannstrom I.O."/>
            <person name="Guillou S."/>
            <person name="Cros-Aarteil S."/>
            <person name="Calhoun S."/>
            <person name="Haridas S."/>
            <person name="Kuo A."/>
            <person name="Mondo S."/>
            <person name="Pangilinan J."/>
            <person name="Riley R."/>
            <person name="Labutti K."/>
            <person name="Andreopoulos B."/>
            <person name="Lipzen A."/>
            <person name="Chen C."/>
            <person name="Yanf M."/>
            <person name="Daum C."/>
            <person name="Ng V."/>
            <person name="Clum A."/>
            <person name="Steindorff A."/>
            <person name="Ohm R."/>
            <person name="Martin F."/>
            <person name="Silar P."/>
            <person name="Natvig D."/>
            <person name="Lalanne C."/>
            <person name="Gautier V."/>
            <person name="Ament-Velasquez S.L."/>
            <person name="Kruys A."/>
            <person name="Hutchinson M.I."/>
            <person name="Powell A.J."/>
            <person name="Barry K."/>
            <person name="Miller A.N."/>
            <person name="Grigoriev I.V."/>
            <person name="Debuchy R."/>
            <person name="Gladieux P."/>
            <person name="Thoren M.H."/>
            <person name="Johannesson H."/>
        </authorList>
    </citation>
    <scope>NUCLEOTIDE SEQUENCE</scope>
    <source>
        <strain evidence="1">CBS 307.81</strain>
    </source>
</reference>
<dbReference type="EMBL" id="JAULSY010000041">
    <property type="protein sequence ID" value="KAK0669540.1"/>
    <property type="molecule type" value="Genomic_DNA"/>
</dbReference>
<dbReference type="AlphaFoldDB" id="A0AA40DC16"/>
<evidence type="ECO:0000313" key="2">
    <source>
        <dbReference type="Proteomes" id="UP001174997"/>
    </source>
</evidence>
<name>A0AA40DC16_9PEZI</name>
<sequence>MADVRDIYDTIRSISRNKTRISDAHAIYRQRSSRLRALLSMVSRRHSFTTETVTDVMVGPARPGDFSPLVAGWVYRHLWDLRHSNSIVQEVVDPREHVNLRYSMDQLRSWTNTIRRPGVCQQKLEEIARKVNGIPQELQARLCKINSEGAKLQQIIDKIENTPGGVEVATLIEASDEGSSAEED</sequence>
<gene>
    <name evidence="1" type="ORF">QBC41DRAFT_302373</name>
</gene>
<protein>
    <submittedName>
        <fullName evidence="1">Uncharacterized protein</fullName>
    </submittedName>
</protein>
<comment type="caution">
    <text evidence="1">The sequence shown here is derived from an EMBL/GenBank/DDBJ whole genome shotgun (WGS) entry which is preliminary data.</text>
</comment>
<evidence type="ECO:0000313" key="1">
    <source>
        <dbReference type="EMBL" id="KAK0669540.1"/>
    </source>
</evidence>
<proteinExistence type="predicted"/>
<organism evidence="1 2">
    <name type="scientific">Cercophora samala</name>
    <dbReference type="NCBI Taxonomy" id="330535"/>
    <lineage>
        <taxon>Eukaryota</taxon>
        <taxon>Fungi</taxon>
        <taxon>Dikarya</taxon>
        <taxon>Ascomycota</taxon>
        <taxon>Pezizomycotina</taxon>
        <taxon>Sordariomycetes</taxon>
        <taxon>Sordariomycetidae</taxon>
        <taxon>Sordariales</taxon>
        <taxon>Lasiosphaeriaceae</taxon>
        <taxon>Cercophora</taxon>
    </lineage>
</organism>
<keyword evidence="2" id="KW-1185">Reference proteome</keyword>
<dbReference type="Proteomes" id="UP001174997">
    <property type="component" value="Unassembled WGS sequence"/>
</dbReference>